<dbReference type="PANTHER" id="PTHR41386:SF1">
    <property type="entry name" value="MEMBRANE PROTEIN"/>
    <property type="match status" value="1"/>
</dbReference>
<keyword evidence="2" id="KW-0812">Transmembrane</keyword>
<comment type="caution">
    <text evidence="3">The sequence shown here is derived from an EMBL/GenBank/DDBJ whole genome shotgun (WGS) entry which is preliminary data.</text>
</comment>
<feature type="coiled-coil region" evidence="1">
    <location>
        <begin position="205"/>
        <end position="232"/>
    </location>
</feature>
<proteinExistence type="predicted"/>
<reference evidence="3 4" key="1">
    <citation type="submission" date="2013-09" db="EMBL/GenBank/DDBJ databases">
        <authorList>
            <person name="Zeng Z."/>
            <person name="Chen C."/>
        </authorList>
    </citation>
    <scope>NUCLEOTIDE SEQUENCE [LARGE SCALE GENOMIC DNA]</scope>
    <source>
        <strain evidence="3 4">WB 3.3-2</strain>
    </source>
</reference>
<dbReference type="Proteomes" id="UP000030152">
    <property type="component" value="Unassembled WGS sequence"/>
</dbReference>
<dbReference type="InterPro" id="IPR010406">
    <property type="entry name" value="DUF1003"/>
</dbReference>
<dbReference type="PANTHER" id="PTHR41386">
    <property type="entry name" value="INTEGRAL MEMBRANE PROTEIN-RELATED"/>
    <property type="match status" value="1"/>
</dbReference>
<evidence type="ECO:0000256" key="1">
    <source>
        <dbReference type="SAM" id="Coils"/>
    </source>
</evidence>
<evidence type="ECO:0008006" key="5">
    <source>
        <dbReference type="Google" id="ProtNLM"/>
    </source>
</evidence>
<gene>
    <name evidence="3" type="ORF">Q765_01565</name>
</gene>
<dbReference type="Pfam" id="PF06210">
    <property type="entry name" value="DUF1003"/>
    <property type="match status" value="1"/>
</dbReference>
<evidence type="ECO:0000313" key="4">
    <source>
        <dbReference type="Proteomes" id="UP000030152"/>
    </source>
</evidence>
<accession>A0A0A2M7J1</accession>
<dbReference type="AlphaFoldDB" id="A0A0A2M7J1"/>
<dbReference type="RefSeq" id="WP_020211641.1">
    <property type="nucleotide sequence ID" value="NZ_JRLX01000001.1"/>
</dbReference>
<dbReference type="STRING" id="1121895.GCA_000378485_00517"/>
<dbReference type="OrthoDB" id="9795736at2"/>
<dbReference type="EMBL" id="JRLX01000001">
    <property type="protein sequence ID" value="KGO88617.1"/>
    <property type="molecule type" value="Genomic_DNA"/>
</dbReference>
<keyword evidence="2" id="KW-0472">Membrane</keyword>
<sequence length="233" mass="26678">MKFTSDVSGKEFPQREKVAATLVRKPLVEMIKKDHPEFDETCSLAMSELNEYREKYIADFLQQELGPLDEMETKVVNALKDKTIISDNPDDDDDIANSTFGQRVADRVAAFGGSWTFIIMFVSFLLGWIAVNIVLLANKGWDPYPFILLNLILSCVAALQAPVIMMSQNRQGEKDRDKAENDYMVNLKSELEIRMLHEKIDHLILQQEQALIEIQKAQIEAMNDILNRLEKKL</sequence>
<evidence type="ECO:0000313" key="3">
    <source>
        <dbReference type="EMBL" id="KGO88617.1"/>
    </source>
</evidence>
<dbReference type="eggNOG" id="COG4420">
    <property type="taxonomic scope" value="Bacteria"/>
</dbReference>
<organism evidence="3 4">
    <name type="scientific">Flavobacterium rivuli WB 3.3-2 = DSM 21788</name>
    <dbReference type="NCBI Taxonomy" id="1121895"/>
    <lineage>
        <taxon>Bacteria</taxon>
        <taxon>Pseudomonadati</taxon>
        <taxon>Bacteroidota</taxon>
        <taxon>Flavobacteriia</taxon>
        <taxon>Flavobacteriales</taxon>
        <taxon>Flavobacteriaceae</taxon>
        <taxon>Flavobacterium</taxon>
    </lineage>
</organism>
<feature type="transmembrane region" description="Helical" evidence="2">
    <location>
        <begin position="108"/>
        <end position="131"/>
    </location>
</feature>
<protein>
    <recommendedName>
        <fullName evidence="5">Cyclic nucleotide-binding protein</fullName>
    </recommendedName>
</protein>
<evidence type="ECO:0000256" key="2">
    <source>
        <dbReference type="SAM" id="Phobius"/>
    </source>
</evidence>
<name>A0A0A2M7J1_9FLAO</name>
<keyword evidence="1" id="KW-0175">Coiled coil</keyword>
<keyword evidence="2" id="KW-1133">Transmembrane helix</keyword>
<feature type="transmembrane region" description="Helical" evidence="2">
    <location>
        <begin position="143"/>
        <end position="166"/>
    </location>
</feature>
<keyword evidence="4" id="KW-1185">Reference proteome</keyword>